<dbReference type="AlphaFoldDB" id="A0AAV5WW86"/>
<name>A0AAV5WW86_9BILA</name>
<proteinExistence type="predicted"/>
<feature type="transmembrane region" description="Helical" evidence="1">
    <location>
        <begin position="77"/>
        <end position="109"/>
    </location>
</feature>
<evidence type="ECO:0000313" key="2">
    <source>
        <dbReference type="EMBL" id="GMT35361.1"/>
    </source>
</evidence>
<comment type="caution">
    <text evidence="2">The sequence shown here is derived from an EMBL/GenBank/DDBJ whole genome shotgun (WGS) entry which is preliminary data.</text>
</comment>
<dbReference type="Proteomes" id="UP001432322">
    <property type="component" value="Unassembled WGS sequence"/>
</dbReference>
<feature type="non-terminal residue" evidence="2">
    <location>
        <position position="131"/>
    </location>
</feature>
<evidence type="ECO:0000256" key="1">
    <source>
        <dbReference type="SAM" id="Phobius"/>
    </source>
</evidence>
<feature type="transmembrane region" description="Helical" evidence="1">
    <location>
        <begin position="35"/>
        <end position="56"/>
    </location>
</feature>
<gene>
    <name evidence="2" type="ORF">PFISCL1PPCAC_26658</name>
</gene>
<sequence>TVKAVNANYQILSALKLTPDIRRILPSFLSIVEGLVTVIELGILSLALNLVVVVRITTQSSRNNRRPEEENMECDQCIWYICVLTALCFILIISLIVVFSCIACCFYSFCSGKVIEEEENKEELCRLPNVD</sequence>
<keyword evidence="1" id="KW-1133">Transmembrane helix</keyword>
<keyword evidence="1" id="KW-0472">Membrane</keyword>
<accession>A0AAV5WW86</accession>
<keyword evidence="1" id="KW-0812">Transmembrane</keyword>
<reference evidence="2" key="1">
    <citation type="submission" date="2023-10" db="EMBL/GenBank/DDBJ databases">
        <title>Genome assembly of Pristionchus species.</title>
        <authorList>
            <person name="Yoshida K."/>
            <person name="Sommer R.J."/>
        </authorList>
    </citation>
    <scope>NUCLEOTIDE SEQUENCE</scope>
    <source>
        <strain evidence="2">RS5133</strain>
    </source>
</reference>
<keyword evidence="3" id="KW-1185">Reference proteome</keyword>
<organism evidence="2 3">
    <name type="scientific">Pristionchus fissidentatus</name>
    <dbReference type="NCBI Taxonomy" id="1538716"/>
    <lineage>
        <taxon>Eukaryota</taxon>
        <taxon>Metazoa</taxon>
        <taxon>Ecdysozoa</taxon>
        <taxon>Nematoda</taxon>
        <taxon>Chromadorea</taxon>
        <taxon>Rhabditida</taxon>
        <taxon>Rhabditina</taxon>
        <taxon>Diplogasteromorpha</taxon>
        <taxon>Diplogasteroidea</taxon>
        <taxon>Neodiplogasteridae</taxon>
        <taxon>Pristionchus</taxon>
    </lineage>
</organism>
<feature type="non-terminal residue" evidence="2">
    <location>
        <position position="1"/>
    </location>
</feature>
<dbReference type="EMBL" id="BTSY01000007">
    <property type="protein sequence ID" value="GMT35361.1"/>
    <property type="molecule type" value="Genomic_DNA"/>
</dbReference>
<protein>
    <submittedName>
        <fullName evidence="2">Uncharacterized protein</fullName>
    </submittedName>
</protein>
<evidence type="ECO:0000313" key="3">
    <source>
        <dbReference type="Proteomes" id="UP001432322"/>
    </source>
</evidence>